<feature type="transmembrane region" description="Helical" evidence="12">
    <location>
        <begin position="340"/>
        <end position="363"/>
    </location>
</feature>
<keyword evidence="5" id="KW-0050">Antiport</keyword>
<dbReference type="NCBIfam" id="TIGR00797">
    <property type="entry name" value="matE"/>
    <property type="match status" value="1"/>
</dbReference>
<dbReference type="PANTHER" id="PTHR43298">
    <property type="entry name" value="MULTIDRUG RESISTANCE PROTEIN NORM-RELATED"/>
    <property type="match status" value="1"/>
</dbReference>
<evidence type="ECO:0000256" key="9">
    <source>
        <dbReference type="ARBA" id="ARBA00023065"/>
    </source>
</evidence>
<feature type="transmembrane region" description="Helical" evidence="12">
    <location>
        <begin position="222"/>
        <end position="242"/>
    </location>
</feature>
<dbReference type="GO" id="GO:0006811">
    <property type="term" value="P:monoatomic ion transport"/>
    <property type="evidence" value="ECO:0007669"/>
    <property type="project" value="UniProtKB-KW"/>
</dbReference>
<evidence type="ECO:0000313" key="14">
    <source>
        <dbReference type="Proteomes" id="UP000004910"/>
    </source>
</evidence>
<organism evidence="13 14">
    <name type="scientific">Thomasclavelia spiroformis DSM 1552</name>
    <dbReference type="NCBI Taxonomy" id="428126"/>
    <lineage>
        <taxon>Bacteria</taxon>
        <taxon>Bacillati</taxon>
        <taxon>Bacillota</taxon>
        <taxon>Erysipelotrichia</taxon>
        <taxon>Erysipelotrichales</taxon>
        <taxon>Coprobacillaceae</taxon>
        <taxon>Thomasclavelia</taxon>
    </lineage>
</organism>
<accession>B1BZM2</accession>
<dbReference type="EMBL" id="ABIK02000004">
    <property type="protein sequence ID" value="EDS75869.1"/>
    <property type="molecule type" value="Genomic_DNA"/>
</dbReference>
<name>B1BZM2_9FIRM</name>
<keyword evidence="6" id="KW-1003">Cell membrane</keyword>
<keyword evidence="10 12" id="KW-0472">Membrane</keyword>
<dbReference type="InterPro" id="IPR050222">
    <property type="entry name" value="MATE_MdtK"/>
</dbReference>
<evidence type="ECO:0000256" key="5">
    <source>
        <dbReference type="ARBA" id="ARBA00022449"/>
    </source>
</evidence>
<keyword evidence="9" id="KW-0406">Ion transport</keyword>
<evidence type="ECO:0000256" key="11">
    <source>
        <dbReference type="ARBA" id="ARBA00031636"/>
    </source>
</evidence>
<evidence type="ECO:0000256" key="4">
    <source>
        <dbReference type="ARBA" id="ARBA00022448"/>
    </source>
</evidence>
<dbReference type="AlphaFoldDB" id="B1BZM2"/>
<dbReference type="HOGENOM" id="CLU_012893_5_3_9"/>
<feature type="transmembrane region" description="Helical" evidence="12">
    <location>
        <begin position="152"/>
        <end position="173"/>
    </location>
</feature>
<evidence type="ECO:0000256" key="6">
    <source>
        <dbReference type="ARBA" id="ARBA00022475"/>
    </source>
</evidence>
<feature type="transmembrane region" description="Helical" evidence="12">
    <location>
        <begin position="442"/>
        <end position="463"/>
    </location>
</feature>
<feature type="transmembrane region" description="Helical" evidence="12">
    <location>
        <begin position="114"/>
        <end position="132"/>
    </location>
</feature>
<comment type="function">
    <text evidence="1">Multidrug efflux pump.</text>
</comment>
<comment type="subcellular location">
    <subcellularLocation>
        <location evidence="2">Cell membrane</location>
        <topology evidence="2">Multi-pass membrane protein</topology>
    </subcellularLocation>
</comment>
<dbReference type="CDD" id="cd13137">
    <property type="entry name" value="MATE_NorM_like"/>
    <property type="match status" value="1"/>
</dbReference>
<reference evidence="13" key="1">
    <citation type="submission" date="2008-02" db="EMBL/GenBank/DDBJ databases">
        <authorList>
            <person name="Fulton L."/>
            <person name="Clifton S."/>
            <person name="Fulton B."/>
            <person name="Xu J."/>
            <person name="Minx P."/>
            <person name="Pepin K.H."/>
            <person name="Johnson M."/>
            <person name="Thiruvilangam P."/>
            <person name="Bhonagiri V."/>
            <person name="Nash W.E."/>
            <person name="Mardis E.R."/>
            <person name="Wilson R.K."/>
        </authorList>
    </citation>
    <scope>NUCLEOTIDE SEQUENCE [LARGE SCALE GENOMIC DNA]</scope>
    <source>
        <strain evidence="13">DSM 1552</strain>
    </source>
</reference>
<dbReference type="GO" id="GO:0015297">
    <property type="term" value="F:antiporter activity"/>
    <property type="evidence" value="ECO:0007669"/>
    <property type="project" value="UniProtKB-KW"/>
</dbReference>
<dbReference type="InterPro" id="IPR002528">
    <property type="entry name" value="MATE_fam"/>
</dbReference>
<evidence type="ECO:0000256" key="3">
    <source>
        <dbReference type="ARBA" id="ARBA00020268"/>
    </source>
</evidence>
<protein>
    <recommendedName>
        <fullName evidence="3">Probable multidrug resistance protein NorM</fullName>
    </recommendedName>
    <alternativeName>
        <fullName evidence="11">Multidrug-efflux transporter</fullName>
    </alternativeName>
</protein>
<dbReference type="eggNOG" id="COG0534">
    <property type="taxonomic scope" value="Bacteria"/>
</dbReference>
<dbReference type="Pfam" id="PF01554">
    <property type="entry name" value="MatE"/>
    <property type="match status" value="2"/>
</dbReference>
<dbReference type="PANTHER" id="PTHR43298:SF4">
    <property type="entry name" value="DRUG_SODIUM ANTIPORTER"/>
    <property type="match status" value="1"/>
</dbReference>
<comment type="caution">
    <text evidence="13">The sequence shown here is derived from an EMBL/GenBank/DDBJ whole genome shotgun (WGS) entry which is preliminary data.</text>
</comment>
<dbReference type="PIRSF" id="PIRSF006603">
    <property type="entry name" value="DinF"/>
    <property type="match status" value="1"/>
</dbReference>
<feature type="transmembrane region" description="Helical" evidence="12">
    <location>
        <begin position="412"/>
        <end position="436"/>
    </location>
</feature>
<evidence type="ECO:0000256" key="2">
    <source>
        <dbReference type="ARBA" id="ARBA00004651"/>
    </source>
</evidence>
<dbReference type="STRING" id="428126.CLOSPI_00399"/>
<feature type="transmembrane region" description="Helical" evidence="12">
    <location>
        <begin position="185"/>
        <end position="202"/>
    </location>
</feature>
<dbReference type="GO" id="GO:0042910">
    <property type="term" value="F:xenobiotic transmembrane transporter activity"/>
    <property type="evidence" value="ECO:0007669"/>
    <property type="project" value="InterPro"/>
</dbReference>
<keyword evidence="14" id="KW-1185">Reference proteome</keyword>
<evidence type="ECO:0000313" key="13">
    <source>
        <dbReference type="EMBL" id="EDS75869.1"/>
    </source>
</evidence>
<feature type="transmembrane region" description="Helical" evidence="12">
    <location>
        <begin position="75"/>
        <end position="94"/>
    </location>
</feature>
<keyword evidence="7 12" id="KW-0812">Transmembrane</keyword>
<gene>
    <name evidence="13" type="ORF">CLOSPI_00399</name>
</gene>
<reference evidence="13" key="2">
    <citation type="submission" date="2014-06" db="EMBL/GenBank/DDBJ databases">
        <title>Draft genome sequence of Clostridium spiroforme (DSM 1552).</title>
        <authorList>
            <person name="Sudarsanam P."/>
            <person name="Ley R."/>
            <person name="Guruge J."/>
            <person name="Turnbaugh P.J."/>
            <person name="Mahowald M."/>
            <person name="Liep D."/>
            <person name="Gordon J."/>
        </authorList>
    </citation>
    <scope>NUCLEOTIDE SEQUENCE</scope>
    <source>
        <strain evidence="13">DSM 1552</strain>
    </source>
</reference>
<dbReference type="InterPro" id="IPR048279">
    <property type="entry name" value="MdtK-like"/>
</dbReference>
<dbReference type="Proteomes" id="UP000004910">
    <property type="component" value="Unassembled WGS sequence"/>
</dbReference>
<sequence length="473" mass="52059">MPLPFNIAYNISKELFLIRGIVVKQCINQISSICHLAWPAIVQEAMNVIVSYVDTAMVGALGASASAAVGLTSTVGWLITSIAIAFGIGILSVCAKAKGANDNLKVKRVSQQGLFITLIVGITLTIICLIIGPYLPTWLNGDEKIRGTASSYFMIISLPLLFRVTVLVLSSVLRSVSDMKTPMLISLYMNLINICLNFILIYPTRKIMGITVFGAGLGVNGAAIATAISFVAGGVMMFIRYYKNEIFEFYKTGFHFYKEEFLECLTIGIPIVLERGVICLGHITFSSLIAKLGVIQFAAHSIAIQAEQAFYIPGYGFQAAEATLVGNAIGEKSEHKVKEITYLICGITMVLMSICGIFLFIFAKQLMMIFTTDLKVIEIGARVLRIVSVSEPIYGILVILEGTFNGMGDTKAPFIFSLITMWGIRVLGTFIMINVFNLGVEFVWLMMVFDNVARCGLLLFRFLKGKWKYRIYL</sequence>
<evidence type="ECO:0000256" key="10">
    <source>
        <dbReference type="ARBA" id="ARBA00023136"/>
    </source>
</evidence>
<evidence type="ECO:0000256" key="12">
    <source>
        <dbReference type="SAM" id="Phobius"/>
    </source>
</evidence>
<proteinExistence type="predicted"/>
<keyword evidence="4" id="KW-0813">Transport</keyword>
<dbReference type="GO" id="GO:0005886">
    <property type="term" value="C:plasma membrane"/>
    <property type="evidence" value="ECO:0007669"/>
    <property type="project" value="UniProtKB-SubCell"/>
</dbReference>
<evidence type="ECO:0000256" key="1">
    <source>
        <dbReference type="ARBA" id="ARBA00003408"/>
    </source>
</evidence>
<evidence type="ECO:0000256" key="8">
    <source>
        <dbReference type="ARBA" id="ARBA00022989"/>
    </source>
</evidence>
<evidence type="ECO:0000256" key="7">
    <source>
        <dbReference type="ARBA" id="ARBA00022692"/>
    </source>
</evidence>
<feature type="transmembrane region" description="Helical" evidence="12">
    <location>
        <begin position="49"/>
        <end position="69"/>
    </location>
</feature>
<keyword evidence="8 12" id="KW-1133">Transmembrane helix</keyword>